<dbReference type="PANTHER" id="PTHR24559">
    <property type="entry name" value="TRANSPOSON TY3-I GAG-POL POLYPROTEIN"/>
    <property type="match status" value="1"/>
</dbReference>
<evidence type="ECO:0000259" key="3">
    <source>
        <dbReference type="PROSITE" id="PS50878"/>
    </source>
</evidence>
<evidence type="ECO:0000256" key="2">
    <source>
        <dbReference type="SAM" id="MobiDB-lite"/>
    </source>
</evidence>
<protein>
    <recommendedName>
        <fullName evidence="3">Reverse transcriptase domain-containing protein</fullName>
    </recommendedName>
</protein>
<feature type="compositionally biased region" description="Polar residues" evidence="2">
    <location>
        <begin position="31"/>
        <end position="45"/>
    </location>
</feature>
<dbReference type="InterPro" id="IPR043502">
    <property type="entry name" value="DNA/RNA_pol_sf"/>
</dbReference>
<evidence type="ECO:0000313" key="4">
    <source>
        <dbReference type="EMBL" id="KAL3404344.1"/>
    </source>
</evidence>
<reference evidence="4 5" key="1">
    <citation type="journal article" date="2024" name="bioRxiv">
        <title>A reference genome for Trichogramma kaykai: A tiny desert-dwelling parasitoid wasp with competing sex-ratio distorters.</title>
        <authorList>
            <person name="Culotta J."/>
            <person name="Lindsey A.R."/>
        </authorList>
    </citation>
    <scope>NUCLEOTIDE SEQUENCE [LARGE SCALE GENOMIC DNA]</scope>
    <source>
        <strain evidence="4 5">KSX58</strain>
    </source>
</reference>
<feature type="region of interest" description="Disordered" evidence="2">
    <location>
        <begin position="310"/>
        <end position="339"/>
    </location>
</feature>
<organism evidence="4 5">
    <name type="scientific">Trichogramma kaykai</name>
    <dbReference type="NCBI Taxonomy" id="54128"/>
    <lineage>
        <taxon>Eukaryota</taxon>
        <taxon>Metazoa</taxon>
        <taxon>Ecdysozoa</taxon>
        <taxon>Arthropoda</taxon>
        <taxon>Hexapoda</taxon>
        <taxon>Insecta</taxon>
        <taxon>Pterygota</taxon>
        <taxon>Neoptera</taxon>
        <taxon>Endopterygota</taxon>
        <taxon>Hymenoptera</taxon>
        <taxon>Apocrita</taxon>
        <taxon>Proctotrupomorpha</taxon>
        <taxon>Chalcidoidea</taxon>
        <taxon>Trichogrammatidae</taxon>
        <taxon>Trichogramma</taxon>
    </lineage>
</organism>
<dbReference type="Proteomes" id="UP001627154">
    <property type="component" value="Unassembled WGS sequence"/>
</dbReference>
<evidence type="ECO:0000313" key="5">
    <source>
        <dbReference type="Proteomes" id="UP001627154"/>
    </source>
</evidence>
<feature type="coiled-coil region" evidence="1">
    <location>
        <begin position="112"/>
        <end position="148"/>
    </location>
</feature>
<dbReference type="GO" id="GO:0071897">
    <property type="term" value="P:DNA biosynthetic process"/>
    <property type="evidence" value="ECO:0007669"/>
    <property type="project" value="UniProtKB-ARBA"/>
</dbReference>
<keyword evidence="5" id="KW-1185">Reference proteome</keyword>
<dbReference type="PROSITE" id="PS50878">
    <property type="entry name" value="RT_POL"/>
    <property type="match status" value="1"/>
</dbReference>
<gene>
    <name evidence="4" type="ORF">TKK_002839</name>
</gene>
<dbReference type="SUPFAM" id="SSF56672">
    <property type="entry name" value="DNA/RNA polymerases"/>
    <property type="match status" value="1"/>
</dbReference>
<dbReference type="EMBL" id="JBJJXI010000025">
    <property type="protein sequence ID" value="KAL3404344.1"/>
    <property type="molecule type" value="Genomic_DNA"/>
</dbReference>
<dbReference type="AlphaFoldDB" id="A0ABD2XHB3"/>
<keyword evidence="1" id="KW-0175">Coiled coil</keyword>
<feature type="region of interest" description="Disordered" evidence="2">
    <location>
        <begin position="1"/>
        <end position="59"/>
    </location>
</feature>
<comment type="caution">
    <text evidence="4">The sequence shown here is derived from an EMBL/GenBank/DDBJ whole genome shotgun (WGS) entry which is preliminary data.</text>
</comment>
<feature type="region of interest" description="Disordered" evidence="2">
    <location>
        <begin position="368"/>
        <end position="407"/>
    </location>
</feature>
<accession>A0ABD2XHB3</accession>
<dbReference type="Gene3D" id="3.10.10.10">
    <property type="entry name" value="HIV Type 1 Reverse Transcriptase, subunit A, domain 1"/>
    <property type="match status" value="1"/>
</dbReference>
<feature type="domain" description="Reverse transcriptase" evidence="3">
    <location>
        <begin position="608"/>
        <end position="792"/>
    </location>
</feature>
<dbReference type="InterPro" id="IPR043128">
    <property type="entry name" value="Rev_trsase/Diguanyl_cyclase"/>
</dbReference>
<dbReference type="Pfam" id="PF00078">
    <property type="entry name" value="RVT_1"/>
    <property type="match status" value="1"/>
</dbReference>
<dbReference type="Gene3D" id="3.30.70.270">
    <property type="match status" value="1"/>
</dbReference>
<proteinExistence type="predicted"/>
<dbReference type="CDD" id="cd01647">
    <property type="entry name" value="RT_LTR"/>
    <property type="match status" value="1"/>
</dbReference>
<dbReference type="InterPro" id="IPR053134">
    <property type="entry name" value="RNA-dir_DNA_polymerase"/>
</dbReference>
<dbReference type="PANTHER" id="PTHR24559:SF444">
    <property type="entry name" value="REVERSE TRANSCRIPTASE DOMAIN-CONTAINING PROTEIN"/>
    <property type="match status" value="1"/>
</dbReference>
<evidence type="ECO:0000256" key="1">
    <source>
        <dbReference type="SAM" id="Coils"/>
    </source>
</evidence>
<name>A0ABD2XHB3_9HYME</name>
<sequence>MHRLARLATREAGSPTKTSLEDSGDLEADFPTNNLANLTITNDNDTSLHSDPAKSSATCKNDASTQLAVKCTTHHFHLRTPCKSRISNHSTPRITVEQIEEAVESFIENFRLELEESEAEEIEKQNIKEQLQETLVKYEQTQEELVFQDGFFGKCYNRFLDFINVKCEDNTTLFQTVIQAPEKSPRSNLTRRFDIPEEDEEVENYNMAVRRGPSCKDIVQLVPSHSGSDKDEAIKFVKGCRLAEELLEENQKADFLKFIKDNVRRETSYNDEQYRTQNNVHRETTYEPSEQIATYKEHTLTRDEEYHVSAELNDGQAKPSQQIDEREENSHPSAGASRRGVELLCEQIRECNTDFRANREVLYDKMGRGNKRMPESTEEIVKSDNSKFAVKEDEATDKGERPSTNETECIERKECQKEEMIPEDISSHTDTAIHCIEGNILDNDVRCDETFRAEEDATYEHSHGKPRLPSDEEWDKYYEIFGQSLNIYEADYDDVNDICEYTDNYEKIETGQSECEFIGHLDEYGDEHLEDFSGESNIVYDNERLDQLLEILKIYETSDQRIVELIKEFQDVFHTKGKNLTTMHNVEYAYRFPQSLKEELERQLNEMIILGIIEPSCSSYRSNIFLVPKAPDNKGNKKYQLVVDFRQLNEKTEPDRYPLPNILDIIDHVGNATYFSTLDLSSGFYQCMLKEEHSHKTAFSTEFGLFQFVKMPMGLSNSPATFQMGMDIAFKGQQQKDIFLYLNDAVIFLNTKEEHYVKLHNFLARAREVNLKLQPEKCNFLKTEVVYLGHVLTRRAFHLRVTDLYQTCLGVFLYIIMKPPMVTLFQWALETIIKHHKVYNII</sequence>
<dbReference type="InterPro" id="IPR000477">
    <property type="entry name" value="RT_dom"/>
</dbReference>